<reference evidence="1" key="1">
    <citation type="submission" date="2021-03" db="EMBL/GenBank/DDBJ databases">
        <authorList>
            <person name="Lu T."/>
            <person name="Wang Q."/>
            <person name="Han X."/>
        </authorList>
    </citation>
    <scope>NUCLEOTIDE SEQUENCE</scope>
    <source>
        <strain evidence="1">WQ 2009</strain>
    </source>
</reference>
<accession>A0A8T4HAF3</accession>
<dbReference type="Proteomes" id="UP000679691">
    <property type="component" value="Unassembled WGS sequence"/>
</dbReference>
<dbReference type="AlphaFoldDB" id="A0A8T4HAF3"/>
<sequence length="124" mass="14422">MLVIIIVPLLYFYRKKNTKSAHCTLDDFFPDIGADIPKKEFEHMKKQIISYLRSYGVNDNCEINQVINNDNTVVFHSDPTFNGVFHWGTMDSLNQYKSVSENPNLEEFTTLYIRSYYDVIAGVI</sequence>
<gene>
    <name evidence="1" type="ORF">J5U18_09815</name>
</gene>
<comment type="caution">
    <text evidence="1">The sequence shown here is derived from an EMBL/GenBank/DDBJ whole genome shotgun (WGS) entry which is preliminary data.</text>
</comment>
<name>A0A8T4HAF3_9SPHI</name>
<evidence type="ECO:0000313" key="1">
    <source>
        <dbReference type="EMBL" id="MBP3943859.1"/>
    </source>
</evidence>
<keyword evidence="2" id="KW-1185">Reference proteome</keyword>
<organism evidence="1 2">
    <name type="scientific">Rhinopithecimicrobium faecis</name>
    <dbReference type="NCBI Taxonomy" id="2820698"/>
    <lineage>
        <taxon>Bacteria</taxon>
        <taxon>Pseudomonadati</taxon>
        <taxon>Bacteroidota</taxon>
        <taxon>Sphingobacteriia</taxon>
        <taxon>Sphingobacteriales</taxon>
        <taxon>Sphingobacteriaceae</taxon>
        <taxon>Rhinopithecimicrobium</taxon>
    </lineage>
</organism>
<proteinExistence type="predicted"/>
<dbReference type="RefSeq" id="WP_353547358.1">
    <property type="nucleotide sequence ID" value="NZ_JAGKSB010000010.1"/>
</dbReference>
<protein>
    <submittedName>
        <fullName evidence="1">Uncharacterized protein</fullName>
    </submittedName>
</protein>
<evidence type="ECO:0000313" key="2">
    <source>
        <dbReference type="Proteomes" id="UP000679691"/>
    </source>
</evidence>
<dbReference type="EMBL" id="JAGKSB010000010">
    <property type="protein sequence ID" value="MBP3943859.1"/>
    <property type="molecule type" value="Genomic_DNA"/>
</dbReference>